<comment type="cofactor">
    <cofactor evidence="1">
        <name>Zn(2+)</name>
        <dbReference type="ChEBI" id="CHEBI:29105"/>
    </cofactor>
</comment>
<dbReference type="InterPro" id="IPR001330">
    <property type="entry name" value="Prenyltrans"/>
</dbReference>
<name>A0AA38JH49_9AGAR</name>
<dbReference type="Proteomes" id="UP001176059">
    <property type="component" value="Unassembled WGS sequence"/>
</dbReference>
<accession>A0AA38JH49</accession>
<gene>
    <name evidence="9" type="ORF">DFJ43DRAFT_760752</name>
</gene>
<dbReference type="PANTHER" id="PTHR11774">
    <property type="entry name" value="GERANYLGERANYL TRANSFERASE TYPE BETA SUBUNIT"/>
    <property type="match status" value="1"/>
</dbReference>
<evidence type="ECO:0000256" key="7">
    <source>
        <dbReference type="ARBA" id="ARBA00022833"/>
    </source>
</evidence>
<evidence type="ECO:0000256" key="2">
    <source>
        <dbReference type="ARBA" id="ARBA00010497"/>
    </source>
</evidence>
<evidence type="ECO:0000256" key="6">
    <source>
        <dbReference type="ARBA" id="ARBA00022737"/>
    </source>
</evidence>
<dbReference type="AlphaFoldDB" id="A0AA38JH49"/>
<evidence type="ECO:0000259" key="8">
    <source>
        <dbReference type="Pfam" id="PF00432"/>
    </source>
</evidence>
<dbReference type="GO" id="GO:0005965">
    <property type="term" value="C:protein farnesyltransferase complex"/>
    <property type="evidence" value="ECO:0007669"/>
    <property type="project" value="TreeGrafter"/>
</dbReference>
<evidence type="ECO:0000256" key="4">
    <source>
        <dbReference type="ARBA" id="ARBA00022679"/>
    </source>
</evidence>
<dbReference type="GO" id="GO:0004660">
    <property type="term" value="F:protein farnesyltransferase activity"/>
    <property type="evidence" value="ECO:0007669"/>
    <property type="project" value="TreeGrafter"/>
</dbReference>
<dbReference type="InterPro" id="IPR045089">
    <property type="entry name" value="PGGT1B-like"/>
</dbReference>
<evidence type="ECO:0000313" key="10">
    <source>
        <dbReference type="Proteomes" id="UP001176059"/>
    </source>
</evidence>
<dbReference type="GO" id="GO:0046872">
    <property type="term" value="F:metal ion binding"/>
    <property type="evidence" value="ECO:0007669"/>
    <property type="project" value="UniProtKB-KW"/>
</dbReference>
<feature type="domain" description="Prenyltransferase alpha-alpha toroid" evidence="8">
    <location>
        <begin position="48"/>
        <end position="115"/>
    </location>
</feature>
<keyword evidence="3" id="KW-0637">Prenyltransferase</keyword>
<protein>
    <recommendedName>
        <fullName evidence="8">Prenyltransferase alpha-alpha toroid domain-containing protein</fullName>
    </recommendedName>
</protein>
<evidence type="ECO:0000256" key="3">
    <source>
        <dbReference type="ARBA" id="ARBA00022602"/>
    </source>
</evidence>
<dbReference type="EMBL" id="JANVFO010000007">
    <property type="protein sequence ID" value="KAJ3735851.1"/>
    <property type="molecule type" value="Genomic_DNA"/>
</dbReference>
<dbReference type="Pfam" id="PF00432">
    <property type="entry name" value="Prenyltrans"/>
    <property type="match status" value="1"/>
</dbReference>
<proteinExistence type="inferred from homology"/>
<reference evidence="9" key="1">
    <citation type="submission" date="2022-08" db="EMBL/GenBank/DDBJ databases">
        <authorList>
            <consortium name="DOE Joint Genome Institute"/>
            <person name="Min B."/>
            <person name="Sierra-Patev S."/>
            <person name="Naranjo-Ortiz M."/>
            <person name="Looney B."/>
            <person name="Konkel Z."/>
            <person name="Slot J.C."/>
            <person name="Sakamoto Y."/>
            <person name="Steenwyk J.L."/>
            <person name="Rokas A."/>
            <person name="Carro J."/>
            <person name="Camarero S."/>
            <person name="Ferreira P."/>
            <person name="Molpeceres G."/>
            <person name="Ruiz-duenas F.J."/>
            <person name="Serrano A."/>
            <person name="Henrissat B."/>
            <person name="Drula E."/>
            <person name="Hughes K.W."/>
            <person name="Mata J.L."/>
            <person name="Ishikawa N.K."/>
            <person name="Vargas-Isla R."/>
            <person name="Ushijima S."/>
            <person name="Smith C.A."/>
            <person name="Ahrendt S."/>
            <person name="Andreopoulos W."/>
            <person name="He G."/>
            <person name="LaButti K."/>
            <person name="Lipzen A."/>
            <person name="Ng V."/>
            <person name="Riley R."/>
            <person name="Sandor L."/>
            <person name="Barry K."/>
            <person name="Martinez A.T."/>
            <person name="Xiao Y."/>
            <person name="Gibbons J.G."/>
            <person name="Terashima K."/>
            <person name="Hibbett D.S."/>
            <person name="Grigoriev I.V."/>
        </authorList>
    </citation>
    <scope>NUCLEOTIDE SEQUENCE</scope>
    <source>
        <strain evidence="9">ET3784</strain>
    </source>
</reference>
<keyword evidence="5" id="KW-0479">Metal-binding</keyword>
<reference evidence="9" key="2">
    <citation type="journal article" date="2023" name="Proc. Natl. Acad. Sci. U.S.A.">
        <title>A global phylogenomic analysis of the shiitake genus Lentinula.</title>
        <authorList>
            <person name="Sierra-Patev S."/>
            <person name="Min B."/>
            <person name="Naranjo-Ortiz M."/>
            <person name="Looney B."/>
            <person name="Konkel Z."/>
            <person name="Slot J.C."/>
            <person name="Sakamoto Y."/>
            <person name="Steenwyk J.L."/>
            <person name="Rokas A."/>
            <person name="Carro J."/>
            <person name="Camarero S."/>
            <person name="Ferreira P."/>
            <person name="Molpeceres G."/>
            <person name="Ruiz-Duenas F.J."/>
            <person name="Serrano A."/>
            <person name="Henrissat B."/>
            <person name="Drula E."/>
            <person name="Hughes K.W."/>
            <person name="Mata J.L."/>
            <person name="Ishikawa N.K."/>
            <person name="Vargas-Isla R."/>
            <person name="Ushijima S."/>
            <person name="Smith C.A."/>
            <person name="Donoghue J."/>
            <person name="Ahrendt S."/>
            <person name="Andreopoulos W."/>
            <person name="He G."/>
            <person name="LaButti K."/>
            <person name="Lipzen A."/>
            <person name="Ng V."/>
            <person name="Riley R."/>
            <person name="Sandor L."/>
            <person name="Barry K."/>
            <person name="Martinez A.T."/>
            <person name="Xiao Y."/>
            <person name="Gibbons J.G."/>
            <person name="Terashima K."/>
            <person name="Grigoriev I.V."/>
            <person name="Hibbett D."/>
        </authorList>
    </citation>
    <scope>NUCLEOTIDE SEQUENCE</scope>
    <source>
        <strain evidence="9">ET3784</strain>
    </source>
</reference>
<keyword evidence="6" id="KW-0677">Repeat</keyword>
<keyword evidence="10" id="KW-1185">Reference proteome</keyword>
<comment type="similarity">
    <text evidence="2">Belongs to the protein prenyltransferase subunit beta family.</text>
</comment>
<sequence length="133" mass="14721">MLTSTLATSGGTSSKVFLPGSAFVTDLCRCVFVGYCWCSRSIIPEFVSPWTRIDRRALYRLFLSPDGSFRVSSNGEVDVRGVYCLLAVAKLLNMMTEELVRGTKEWVKGCQTYEGESQTKSSDLKALGGHNIY</sequence>
<dbReference type="Gene3D" id="1.50.10.20">
    <property type="match status" value="1"/>
</dbReference>
<organism evidence="9 10">
    <name type="scientific">Lentinula guzmanii</name>
    <dbReference type="NCBI Taxonomy" id="2804957"/>
    <lineage>
        <taxon>Eukaryota</taxon>
        <taxon>Fungi</taxon>
        <taxon>Dikarya</taxon>
        <taxon>Basidiomycota</taxon>
        <taxon>Agaricomycotina</taxon>
        <taxon>Agaricomycetes</taxon>
        <taxon>Agaricomycetidae</taxon>
        <taxon>Agaricales</taxon>
        <taxon>Marasmiineae</taxon>
        <taxon>Omphalotaceae</taxon>
        <taxon>Lentinula</taxon>
    </lineage>
</organism>
<evidence type="ECO:0000256" key="1">
    <source>
        <dbReference type="ARBA" id="ARBA00001947"/>
    </source>
</evidence>
<dbReference type="PANTHER" id="PTHR11774:SF6">
    <property type="entry name" value="PROTEIN FARNESYLTRANSFERASE SUBUNIT BETA"/>
    <property type="match status" value="1"/>
</dbReference>
<dbReference type="SUPFAM" id="SSF48239">
    <property type="entry name" value="Terpenoid cyclases/Protein prenyltransferases"/>
    <property type="match status" value="1"/>
</dbReference>
<evidence type="ECO:0000256" key="5">
    <source>
        <dbReference type="ARBA" id="ARBA00022723"/>
    </source>
</evidence>
<evidence type="ECO:0000313" key="9">
    <source>
        <dbReference type="EMBL" id="KAJ3735851.1"/>
    </source>
</evidence>
<keyword evidence="4" id="KW-0808">Transferase</keyword>
<dbReference type="InterPro" id="IPR008930">
    <property type="entry name" value="Terpenoid_cyclase/PrenylTrfase"/>
</dbReference>
<comment type="caution">
    <text evidence="9">The sequence shown here is derived from an EMBL/GenBank/DDBJ whole genome shotgun (WGS) entry which is preliminary data.</text>
</comment>
<keyword evidence="7" id="KW-0862">Zinc</keyword>